<dbReference type="Pfam" id="PF17763">
    <property type="entry name" value="Asparaginase_C"/>
    <property type="match status" value="1"/>
</dbReference>
<keyword evidence="8" id="KW-1185">Reference proteome</keyword>
<evidence type="ECO:0000259" key="5">
    <source>
        <dbReference type="Pfam" id="PF00710"/>
    </source>
</evidence>
<evidence type="ECO:0000259" key="6">
    <source>
        <dbReference type="Pfam" id="PF17763"/>
    </source>
</evidence>
<dbReference type="EMBL" id="CP021455">
    <property type="protein sequence ID" value="ARU04670.1"/>
    <property type="molecule type" value="Genomic_DNA"/>
</dbReference>
<dbReference type="KEGG" id="cser:CCO03_08280"/>
<dbReference type="Gene3D" id="3.40.50.40">
    <property type="match status" value="1"/>
</dbReference>
<dbReference type="AlphaFoldDB" id="A0A1Y0EMM5"/>
<dbReference type="PROSITE" id="PS00144">
    <property type="entry name" value="ASN_GLN_ASE_1"/>
    <property type="match status" value="1"/>
</dbReference>
<dbReference type="Gene3D" id="3.40.50.1170">
    <property type="entry name" value="L-asparaginase, N-terminal domain"/>
    <property type="match status" value="1"/>
</dbReference>
<keyword evidence="2" id="KW-0378">Hydrolase</keyword>
<organism evidence="7 8">
    <name type="scientific">Comamonas serinivorans</name>
    <dbReference type="NCBI Taxonomy" id="1082851"/>
    <lineage>
        <taxon>Bacteria</taxon>
        <taxon>Pseudomonadati</taxon>
        <taxon>Pseudomonadota</taxon>
        <taxon>Betaproteobacteria</taxon>
        <taxon>Burkholderiales</taxon>
        <taxon>Comamonadaceae</taxon>
        <taxon>Comamonas</taxon>
    </lineage>
</organism>
<dbReference type="PROSITE" id="PS51732">
    <property type="entry name" value="ASN_GLN_ASE_3"/>
    <property type="match status" value="1"/>
</dbReference>
<accession>A0A1Y0EMM5</accession>
<dbReference type="InterPro" id="IPR006034">
    <property type="entry name" value="Asparaginase/glutaminase-like"/>
</dbReference>
<evidence type="ECO:0000256" key="4">
    <source>
        <dbReference type="PROSITE-ProRule" id="PRU10099"/>
    </source>
</evidence>
<dbReference type="InterPro" id="IPR027474">
    <property type="entry name" value="L-asparaginase_N"/>
</dbReference>
<comment type="similarity">
    <text evidence="1">Belongs to the asparaginase 1 family.</text>
</comment>
<evidence type="ECO:0000313" key="8">
    <source>
        <dbReference type="Proteomes" id="UP000196138"/>
    </source>
</evidence>
<feature type="active site" evidence="4">
    <location>
        <position position="16"/>
    </location>
</feature>
<dbReference type="PIRSF" id="PIRSF500176">
    <property type="entry name" value="L_ASNase"/>
    <property type="match status" value="1"/>
</dbReference>
<evidence type="ECO:0000256" key="1">
    <source>
        <dbReference type="ARBA" id="ARBA00010518"/>
    </source>
</evidence>
<evidence type="ECO:0000256" key="3">
    <source>
        <dbReference type="PIRSR" id="PIRSR001220-1"/>
    </source>
</evidence>
<dbReference type="InterPro" id="IPR040919">
    <property type="entry name" value="Asparaginase_C"/>
</dbReference>
<dbReference type="PIRSF" id="PIRSF001220">
    <property type="entry name" value="L-ASNase_gatD"/>
    <property type="match status" value="1"/>
</dbReference>
<sequence>MQEPATKIVVLGTGGTIAGLQTAGPPGTYRAGALPLAQLLPEGADLERVDVAHIDSKDMDLAVWRQLTVQVAQALGRDEVAGVVITHGSDTLEDTAWLLHSLFASSGKPVVLTCAMRPADHPAPDGPGNWRDALAVARDGGAGHRGVLVVCAGQVHGARGVRKQHGWAVDAFGSGQAGALGAVNNGQVHWFREPIRPAVDSGLNEASAVGESLWRTLLSPPWPEQLRTQVHQALLRRDWPWVAVVHSAALADARSLRALVDAGVQGLVVAGTGSGTVHRDWLPVLASLPESVPWVLCSACEMAGMPLTEQAGWSALDLTPRKARISLALMQLALG</sequence>
<dbReference type="PANTHER" id="PTHR11707">
    <property type="entry name" value="L-ASPARAGINASE"/>
    <property type="match status" value="1"/>
</dbReference>
<feature type="active site" description="O-isoaspartyl threonine intermediate" evidence="3">
    <location>
        <position position="16"/>
    </location>
</feature>
<evidence type="ECO:0000313" key="7">
    <source>
        <dbReference type="EMBL" id="ARU04670.1"/>
    </source>
</evidence>
<dbReference type="PRINTS" id="PR00139">
    <property type="entry name" value="ASNGLNASE"/>
</dbReference>
<dbReference type="InterPro" id="IPR027473">
    <property type="entry name" value="L-asparaginase_C"/>
</dbReference>
<gene>
    <name evidence="7" type="ORF">CCO03_08280</name>
</gene>
<dbReference type="GO" id="GO:0006528">
    <property type="term" value="P:asparagine metabolic process"/>
    <property type="evidence" value="ECO:0007669"/>
    <property type="project" value="InterPro"/>
</dbReference>
<feature type="domain" description="L-asparaginase N-terminal" evidence="5">
    <location>
        <begin position="7"/>
        <end position="195"/>
    </location>
</feature>
<dbReference type="InterPro" id="IPR020827">
    <property type="entry name" value="Asparaginase/glutaminase_AS1"/>
</dbReference>
<feature type="domain" description="Asparaginase/glutaminase C-terminal" evidence="6">
    <location>
        <begin position="242"/>
        <end position="330"/>
    </location>
</feature>
<dbReference type="SFLD" id="SFLDS00057">
    <property type="entry name" value="Glutaminase/Asparaginase"/>
    <property type="match status" value="1"/>
</dbReference>
<reference evidence="7 8" key="1">
    <citation type="submission" date="2017-05" db="EMBL/GenBank/DDBJ databases">
        <authorList>
            <person name="Song R."/>
            <person name="Chenine A.L."/>
            <person name="Ruprecht R.M."/>
        </authorList>
    </citation>
    <scope>NUCLEOTIDE SEQUENCE [LARGE SCALE GENOMIC DNA]</scope>
    <source>
        <strain evidence="7 8">DSM 26136</strain>
    </source>
</reference>
<proteinExistence type="inferred from homology"/>
<dbReference type="InterPro" id="IPR036152">
    <property type="entry name" value="Asp/glu_Ase-like_sf"/>
</dbReference>
<dbReference type="Proteomes" id="UP000196138">
    <property type="component" value="Chromosome"/>
</dbReference>
<dbReference type="InterPro" id="IPR037152">
    <property type="entry name" value="L-asparaginase_N_sf"/>
</dbReference>
<dbReference type="CDD" id="cd08964">
    <property type="entry name" value="L-asparaginase_II"/>
    <property type="match status" value="1"/>
</dbReference>
<evidence type="ECO:0008006" key="9">
    <source>
        <dbReference type="Google" id="ProtNLM"/>
    </source>
</evidence>
<dbReference type="Pfam" id="PF00710">
    <property type="entry name" value="Asparaginase"/>
    <property type="match status" value="1"/>
</dbReference>
<name>A0A1Y0EMM5_9BURK</name>
<evidence type="ECO:0000256" key="2">
    <source>
        <dbReference type="ARBA" id="ARBA00022801"/>
    </source>
</evidence>
<protein>
    <recommendedName>
        <fullName evidence="9">L-asparaginase</fullName>
    </recommendedName>
</protein>
<dbReference type="RefSeq" id="WP_087279703.1">
    <property type="nucleotide sequence ID" value="NZ_CP021455.1"/>
</dbReference>
<dbReference type="SUPFAM" id="SSF53774">
    <property type="entry name" value="Glutaminase/Asparaginase"/>
    <property type="match status" value="1"/>
</dbReference>
<dbReference type="OrthoDB" id="9788068at2"/>
<dbReference type="GO" id="GO:0004067">
    <property type="term" value="F:asparaginase activity"/>
    <property type="evidence" value="ECO:0007669"/>
    <property type="project" value="UniProtKB-UniRule"/>
</dbReference>
<dbReference type="InterPro" id="IPR004550">
    <property type="entry name" value="AsnASE_II"/>
</dbReference>
<dbReference type="SMART" id="SM00870">
    <property type="entry name" value="Asparaginase"/>
    <property type="match status" value="1"/>
</dbReference>
<dbReference type="PANTHER" id="PTHR11707:SF28">
    <property type="entry name" value="60 KDA LYSOPHOSPHOLIPASE"/>
    <property type="match status" value="1"/>
</dbReference>